<evidence type="ECO:0000259" key="1">
    <source>
        <dbReference type="Pfam" id="PF01243"/>
    </source>
</evidence>
<accession>A0A085WIE2</accession>
<name>A0A085WIE2_9BACT</name>
<sequence>MKTVNDVETLERLYGVPGKSSVLKEVDHLHPAYRPFIERSPFMVLATSGPGGLDASPRGDPAGFVVIEDTRTLLLPDRRGNNRMDSLRNILADPRVALLFFVPGVNETLRVNGRASIVIEPSMLERFTFDGKAPRSVLRITVETVYFQCSRALVRSRLWDPARHVTRAEFPSPGSILEALSPDNFDGGEYDRELPGRVKATLY</sequence>
<dbReference type="PANTHER" id="PTHR42815:SF2">
    <property type="entry name" value="FAD-BINDING, PUTATIVE (AFU_ORTHOLOGUE AFUA_6G07600)-RELATED"/>
    <property type="match status" value="1"/>
</dbReference>
<dbReference type="InterPro" id="IPR024029">
    <property type="entry name" value="Pyridox_Oxase_FMN-dep"/>
</dbReference>
<feature type="domain" description="Pyridoxamine 5'-phosphate oxidase N-terminal" evidence="1">
    <location>
        <begin position="29"/>
        <end position="149"/>
    </location>
</feature>
<dbReference type="PANTHER" id="PTHR42815">
    <property type="entry name" value="FAD-BINDING, PUTATIVE (AFU_ORTHOLOGUE AFUA_6G07600)-RELATED"/>
    <property type="match status" value="1"/>
</dbReference>
<dbReference type="RefSeq" id="WP_044191401.1">
    <property type="nucleotide sequence ID" value="NZ_JMCB01000008.1"/>
</dbReference>
<evidence type="ECO:0000313" key="3">
    <source>
        <dbReference type="Proteomes" id="UP000028725"/>
    </source>
</evidence>
<dbReference type="EMBL" id="JMCB01000008">
    <property type="protein sequence ID" value="KFE67455.1"/>
    <property type="molecule type" value="Genomic_DNA"/>
</dbReference>
<keyword evidence="2" id="KW-0378">Hydrolase</keyword>
<dbReference type="AlphaFoldDB" id="A0A085WIE2"/>
<dbReference type="PATRIC" id="fig|394096.3.peg.4838"/>
<protein>
    <submittedName>
        <fullName evidence="2">Phosphohydrolase (MutT/nudix family protein)</fullName>
    </submittedName>
</protein>
<reference evidence="2 3" key="1">
    <citation type="submission" date="2014-04" db="EMBL/GenBank/DDBJ databases">
        <title>Genome assembly of Hyalangium minutum DSM 14724.</title>
        <authorList>
            <person name="Sharma G."/>
            <person name="Subramanian S."/>
        </authorList>
    </citation>
    <scope>NUCLEOTIDE SEQUENCE [LARGE SCALE GENOMIC DNA]</scope>
    <source>
        <strain evidence="2 3">DSM 14724</strain>
    </source>
</reference>
<dbReference type="OrthoDB" id="9790331at2"/>
<keyword evidence="3" id="KW-1185">Reference proteome</keyword>
<dbReference type="GO" id="GO:0016787">
    <property type="term" value="F:hydrolase activity"/>
    <property type="evidence" value="ECO:0007669"/>
    <property type="project" value="UniProtKB-KW"/>
</dbReference>
<evidence type="ECO:0000313" key="2">
    <source>
        <dbReference type="EMBL" id="KFE67455.1"/>
    </source>
</evidence>
<dbReference type="Gene3D" id="2.30.110.10">
    <property type="entry name" value="Electron Transport, Fmn-binding Protein, Chain A"/>
    <property type="match status" value="1"/>
</dbReference>
<dbReference type="Pfam" id="PF01243">
    <property type="entry name" value="PNPOx_N"/>
    <property type="match status" value="1"/>
</dbReference>
<dbReference type="InterPro" id="IPR012349">
    <property type="entry name" value="Split_barrel_FMN-bd"/>
</dbReference>
<dbReference type="Proteomes" id="UP000028725">
    <property type="component" value="Unassembled WGS sequence"/>
</dbReference>
<comment type="caution">
    <text evidence="2">The sequence shown here is derived from an EMBL/GenBank/DDBJ whole genome shotgun (WGS) entry which is preliminary data.</text>
</comment>
<dbReference type="NCBIfam" id="TIGR04025">
    <property type="entry name" value="PPOX_FMN_DR2398"/>
    <property type="match status" value="1"/>
</dbReference>
<organism evidence="2 3">
    <name type="scientific">Hyalangium minutum</name>
    <dbReference type="NCBI Taxonomy" id="394096"/>
    <lineage>
        <taxon>Bacteria</taxon>
        <taxon>Pseudomonadati</taxon>
        <taxon>Myxococcota</taxon>
        <taxon>Myxococcia</taxon>
        <taxon>Myxococcales</taxon>
        <taxon>Cystobacterineae</taxon>
        <taxon>Archangiaceae</taxon>
        <taxon>Hyalangium</taxon>
    </lineage>
</organism>
<dbReference type="SUPFAM" id="SSF50475">
    <property type="entry name" value="FMN-binding split barrel"/>
    <property type="match status" value="1"/>
</dbReference>
<proteinExistence type="predicted"/>
<dbReference type="InterPro" id="IPR011576">
    <property type="entry name" value="Pyridox_Oxase_N"/>
</dbReference>
<gene>
    <name evidence="2" type="ORF">DB31_8808</name>
</gene>
<dbReference type="STRING" id="394096.DB31_8808"/>